<dbReference type="AlphaFoldDB" id="A0A369KAA0"/>
<feature type="region of interest" description="Disordered" evidence="1">
    <location>
        <begin position="398"/>
        <end position="429"/>
    </location>
</feature>
<dbReference type="InParanoid" id="A0A369KAA0"/>
<name>A0A369KAA0_HYPMA</name>
<gene>
    <name evidence="2" type="ORF">Hypma_015332</name>
</gene>
<feature type="region of interest" description="Disordered" evidence="1">
    <location>
        <begin position="1"/>
        <end position="31"/>
    </location>
</feature>
<organism evidence="2 3">
    <name type="scientific">Hypsizygus marmoreus</name>
    <name type="common">White beech mushroom</name>
    <name type="synonym">Agaricus marmoreus</name>
    <dbReference type="NCBI Taxonomy" id="39966"/>
    <lineage>
        <taxon>Eukaryota</taxon>
        <taxon>Fungi</taxon>
        <taxon>Dikarya</taxon>
        <taxon>Basidiomycota</taxon>
        <taxon>Agaricomycotina</taxon>
        <taxon>Agaricomycetes</taxon>
        <taxon>Agaricomycetidae</taxon>
        <taxon>Agaricales</taxon>
        <taxon>Tricholomatineae</taxon>
        <taxon>Lyophyllaceae</taxon>
        <taxon>Hypsizygus</taxon>
    </lineage>
</organism>
<sequence length="429" mass="47379">MPSHYDSENCPAGLDNLTSEPSNSSITSVTTTSDGYSYVKVRKSTRPVLSDRRALRLPLTDRSLNSNLTASRTLGDEKSLFMTTQDCAGPTPSPHGSHIEPASFPRLPPLPHASSLQLPSFLDFSIHTTIIDPYESIFKSLSPLSFSVPHSHEEHKTEGTAEASSTACSRSMSIPPFMHSNSPYVPWDPQLRRDILRPLTPASRMSHVSDCYSRPYSRTGAQAPEPMDFPEAPVQRIKPRFLKVSKGFKSLASTVRKNIQQVAKQISLLKKPLRSTTEVQTRPISPVPFSSAESFDSSDTTTLATWLADRRRLAADRERDVSNGILLEEYERTGSWLNLPGTFPRAVNPTPRGDISQTRRPSSLVCLPNNTPRHSAAFQSRSESQLSGPFCDVQVQCRSASASPNRTPGSVLTSREREMSMPGGWTFNH</sequence>
<comment type="caution">
    <text evidence="2">The sequence shown here is derived from an EMBL/GenBank/DDBJ whole genome shotgun (WGS) entry which is preliminary data.</text>
</comment>
<evidence type="ECO:0000256" key="1">
    <source>
        <dbReference type="SAM" id="MobiDB-lite"/>
    </source>
</evidence>
<protein>
    <submittedName>
        <fullName evidence="2">Uncharacterized protein</fullName>
    </submittedName>
</protein>
<keyword evidence="3" id="KW-1185">Reference proteome</keyword>
<dbReference type="Proteomes" id="UP000076154">
    <property type="component" value="Unassembled WGS sequence"/>
</dbReference>
<reference evidence="2" key="1">
    <citation type="submission" date="2018-04" db="EMBL/GenBank/DDBJ databases">
        <title>Whole genome sequencing of Hypsizygus marmoreus.</title>
        <authorList>
            <person name="Choi I.-G."/>
            <person name="Min B."/>
            <person name="Kim J.-G."/>
            <person name="Kim S."/>
            <person name="Oh Y.-L."/>
            <person name="Kong W.-S."/>
            <person name="Park H."/>
            <person name="Jeong J."/>
            <person name="Song E.-S."/>
        </authorList>
    </citation>
    <scope>NUCLEOTIDE SEQUENCE [LARGE SCALE GENOMIC DNA]</scope>
    <source>
        <strain evidence="2">51987-8</strain>
    </source>
</reference>
<evidence type="ECO:0000313" key="2">
    <source>
        <dbReference type="EMBL" id="RDB29595.1"/>
    </source>
</evidence>
<evidence type="ECO:0000313" key="3">
    <source>
        <dbReference type="Proteomes" id="UP000076154"/>
    </source>
</evidence>
<feature type="compositionally biased region" description="Polar residues" evidence="1">
    <location>
        <begin position="398"/>
        <end position="413"/>
    </location>
</feature>
<dbReference type="OrthoDB" id="2690983at2759"/>
<accession>A0A369KAA0</accession>
<proteinExistence type="predicted"/>
<dbReference type="EMBL" id="LUEZ02000010">
    <property type="protein sequence ID" value="RDB29595.1"/>
    <property type="molecule type" value="Genomic_DNA"/>
</dbReference>
<feature type="compositionally biased region" description="Low complexity" evidence="1">
    <location>
        <begin position="22"/>
        <end position="31"/>
    </location>
</feature>